<dbReference type="STRING" id="1914963.AWW67_00695"/>
<dbReference type="Gene3D" id="2.60.40.1930">
    <property type="match status" value="1"/>
</dbReference>
<organism evidence="1 2">
    <name type="scientific">Roseivirga seohaensis</name>
    <dbReference type="NCBI Taxonomy" id="1914963"/>
    <lineage>
        <taxon>Bacteria</taxon>
        <taxon>Pseudomonadati</taxon>
        <taxon>Bacteroidota</taxon>
        <taxon>Cytophagia</taxon>
        <taxon>Cytophagales</taxon>
        <taxon>Roseivirgaceae</taxon>
        <taxon>Roseivirga</taxon>
    </lineage>
</organism>
<sequence>MCLEKLTGDYLSKVSILKKLVSLLFFIVGLQISLKGDLAAQTPSNEQSIYLQLNKSVFELGEDLWFSATVLNAQSLLPSRQDSSLFVELRSKAENQVVFKEIFEISNGFAEGHIFLADTLKQGEYSLFAFTRNSFSDEVKKAKSILLKSRITPSILVDVNFDNALMTKENSLSPKVKVVRRSGELVKNAKINAEIWNENKRVARVKTTTDSLGIAIPIFSKLKTFENLVLKIDVDSDLGEEQFELPVTLPTNTQRIQFNLMPEGGNLVQGVSSQIAFKAVQQNGTPINIDSAVVIDEKGALVTSFKSRHNGMGSFYFLPLPSKQYSVSIIAPKIDSIFNFPQIYEAGFVLNVSKQTENEVLFAVKKSEGFEGDSLTFRIEQRGQLFYESKIIMSGDGTLVKIPTQSLPRGILKANLSNSAGQILSERLVFVNNQNSLNITYKLNKANYTTKERVDLKLKVTDNQGAPVQTVLGLSVVDEIFKSVFDEDNIVSFFYLSNEIRGQVHNPKSYFSGDLKRDRDNLDLLMLTQGWRSYRWPRILSENLTDSDLKVTVKINPNSVSKKVLKALDQQKIQVVSMFGASILSTDKSGELLISDSMLYWSKGGKMFFKTDQLEGALLNFHTPFDATVKWSWDMLDQQKRIFASTKNWNVLPQIENDVKRLDDFVVEATQDQYGVAGGHARNIIEGKNTDYVCTFDILNCRNHSFGRKPRDGERLYINGVLKTYRAPKEANSTTYFNGYYGIPEVYEPDYDKVPEDRVFTDFRNSLIWRPSILTNENGEATVSFFTSDIRSIFNVHIDAYGDNGQMGALKFDIKVLK</sequence>
<proteinExistence type="predicted"/>
<evidence type="ECO:0008006" key="3">
    <source>
        <dbReference type="Google" id="ProtNLM"/>
    </source>
</evidence>
<accession>A0A150Y4C3</accession>
<dbReference type="Proteomes" id="UP000075663">
    <property type="component" value="Unassembled WGS sequence"/>
</dbReference>
<evidence type="ECO:0000313" key="1">
    <source>
        <dbReference type="EMBL" id="KYG85788.1"/>
    </source>
</evidence>
<comment type="caution">
    <text evidence="1">The sequence shown here is derived from an EMBL/GenBank/DDBJ whole genome shotgun (WGS) entry which is preliminary data.</text>
</comment>
<name>A0A150Y4C3_9BACT</name>
<gene>
    <name evidence="1" type="ORF">AWW67_00695</name>
</gene>
<dbReference type="AlphaFoldDB" id="A0A150Y4C3"/>
<reference evidence="1 2" key="1">
    <citation type="submission" date="2016-01" db="EMBL/GenBank/DDBJ databases">
        <title>Genome sequencing of Roseivirga seohaensis SW-152.</title>
        <authorList>
            <person name="Selvaratnam C."/>
            <person name="Thevarajoo S."/>
            <person name="Goh K.M."/>
            <person name="Ee R."/>
            <person name="Chan K.-G."/>
            <person name="Chong C.S."/>
        </authorList>
    </citation>
    <scope>NUCLEOTIDE SEQUENCE [LARGE SCALE GENOMIC DNA]</scope>
    <source>
        <strain evidence="1 2">SW-152</strain>
    </source>
</reference>
<evidence type="ECO:0000313" key="2">
    <source>
        <dbReference type="Proteomes" id="UP000075663"/>
    </source>
</evidence>
<protein>
    <recommendedName>
        <fullName evidence="3">Macroglobulin domain-containing protein</fullName>
    </recommendedName>
</protein>
<dbReference type="EMBL" id="LRPB01000001">
    <property type="protein sequence ID" value="KYG85788.1"/>
    <property type="molecule type" value="Genomic_DNA"/>
</dbReference>